<dbReference type="InterPro" id="IPR017972">
    <property type="entry name" value="Cyt_P450_CS"/>
</dbReference>
<name>A0ABT9NL60_9ACTN</name>
<protein>
    <submittedName>
        <fullName evidence="3">Benzoate 4-monooxygenase</fullName>
        <ecNumber evidence="3">1.14.14.92</ecNumber>
    </submittedName>
</protein>
<dbReference type="InterPro" id="IPR036396">
    <property type="entry name" value="Cyt_P450_sf"/>
</dbReference>
<keyword evidence="2 3" id="KW-0560">Oxidoreductase</keyword>
<evidence type="ECO:0000256" key="2">
    <source>
        <dbReference type="RuleBase" id="RU000461"/>
    </source>
</evidence>
<evidence type="ECO:0000313" key="4">
    <source>
        <dbReference type="Proteomes" id="UP001240447"/>
    </source>
</evidence>
<dbReference type="CDD" id="cd00302">
    <property type="entry name" value="cytochrome_P450"/>
    <property type="match status" value="1"/>
</dbReference>
<keyword evidence="2" id="KW-0349">Heme</keyword>
<dbReference type="PANTHER" id="PTHR46696:SF1">
    <property type="entry name" value="CYTOCHROME P450 YJIB-RELATED"/>
    <property type="match status" value="1"/>
</dbReference>
<accession>A0ABT9NL60</accession>
<dbReference type="InterPro" id="IPR002397">
    <property type="entry name" value="Cyt_P450_B"/>
</dbReference>
<dbReference type="GO" id="GO:0018664">
    <property type="term" value="F:benzoate 4-monooxygenase activity"/>
    <property type="evidence" value="ECO:0007669"/>
    <property type="project" value="UniProtKB-EC"/>
</dbReference>
<dbReference type="Gene3D" id="1.10.630.10">
    <property type="entry name" value="Cytochrome P450"/>
    <property type="match status" value="1"/>
</dbReference>
<sequence>MDNQKTCPYSGAAVSDPGEIPSLTGYREVEEVFRSPKMAPFLHDGTEEFRGGTVRQIDGPVHRTRRRMMGRLLRGEGDVRFRREVLMPTIERNLQRVLEAPTDDLPSTDMVLFTRVAFFQLVSALIGLDGVDTTEDAEELRQFAEPIQVAMRSWYMGGDRTAVMARGIEVREQFREKYFEPALERRVALVQSATTPEDEAALPNDFLTLVARGLDPDWTADQALALREAVTDFINAGTFSSSFTLVHALDECLTWAEEHPDERERLLDEQFLAKAVAEALRLHPIVPLFYRTAVEPVTLASGREFRAGEHVCMEIGPANRDPEVFGPDADSFVPGREVPTGVYPYGVAFGIGRHMCFGQPVILGSDGVTGSHVQILKAMFSAGVRRDPANPPRMNDQFGRMDALWDVYPVQFGSGSTRGGSDDDAPPAVGL</sequence>
<dbReference type="Proteomes" id="UP001240447">
    <property type="component" value="Unassembled WGS sequence"/>
</dbReference>
<evidence type="ECO:0000313" key="3">
    <source>
        <dbReference type="EMBL" id="MDP9821149.1"/>
    </source>
</evidence>
<dbReference type="InterPro" id="IPR001128">
    <property type="entry name" value="Cyt_P450"/>
</dbReference>
<dbReference type="EC" id="1.14.14.92" evidence="3"/>
<organism evidence="3 4">
    <name type="scientific">Nocardioides massiliensis</name>
    <dbReference type="NCBI Taxonomy" id="1325935"/>
    <lineage>
        <taxon>Bacteria</taxon>
        <taxon>Bacillati</taxon>
        <taxon>Actinomycetota</taxon>
        <taxon>Actinomycetes</taxon>
        <taxon>Propionibacteriales</taxon>
        <taxon>Nocardioidaceae</taxon>
        <taxon>Nocardioides</taxon>
    </lineage>
</organism>
<keyword evidence="4" id="KW-1185">Reference proteome</keyword>
<dbReference type="PRINTS" id="PR00359">
    <property type="entry name" value="BP450"/>
</dbReference>
<gene>
    <name evidence="3" type="ORF">J2S59_000958</name>
</gene>
<keyword evidence="2" id="KW-0408">Iron</keyword>
<comment type="caution">
    <text evidence="3">The sequence shown here is derived from an EMBL/GenBank/DDBJ whole genome shotgun (WGS) entry which is preliminary data.</text>
</comment>
<keyword evidence="2" id="KW-0503">Monooxygenase</keyword>
<evidence type="ECO:0000256" key="1">
    <source>
        <dbReference type="ARBA" id="ARBA00010617"/>
    </source>
</evidence>
<comment type="similarity">
    <text evidence="1 2">Belongs to the cytochrome P450 family.</text>
</comment>
<dbReference type="EMBL" id="JAUSQM010000001">
    <property type="protein sequence ID" value="MDP9821149.1"/>
    <property type="molecule type" value="Genomic_DNA"/>
</dbReference>
<dbReference type="PANTHER" id="PTHR46696">
    <property type="entry name" value="P450, PUTATIVE (EUROFUNG)-RELATED"/>
    <property type="match status" value="1"/>
</dbReference>
<keyword evidence="2" id="KW-0479">Metal-binding</keyword>
<proteinExistence type="inferred from homology"/>
<dbReference type="RefSeq" id="WP_306824865.1">
    <property type="nucleotide sequence ID" value="NZ_JAUSQM010000001.1"/>
</dbReference>
<dbReference type="PROSITE" id="PS00086">
    <property type="entry name" value="CYTOCHROME_P450"/>
    <property type="match status" value="1"/>
</dbReference>
<dbReference type="SUPFAM" id="SSF48264">
    <property type="entry name" value="Cytochrome P450"/>
    <property type="match status" value="1"/>
</dbReference>
<dbReference type="Pfam" id="PF00067">
    <property type="entry name" value="p450"/>
    <property type="match status" value="1"/>
</dbReference>
<reference evidence="3 4" key="1">
    <citation type="submission" date="2023-07" db="EMBL/GenBank/DDBJ databases">
        <title>Sequencing the genomes of 1000 actinobacteria strains.</title>
        <authorList>
            <person name="Klenk H.-P."/>
        </authorList>
    </citation>
    <scope>NUCLEOTIDE SEQUENCE [LARGE SCALE GENOMIC DNA]</scope>
    <source>
        <strain evidence="3 4">GD13</strain>
    </source>
</reference>